<sequence>MSNEVVKRVRLSKESSEYIDQYTEENGIPEGYKNRTINAIIQEHKQMKDEQSRNENIESQLSETIAETIAKEVKQEVSRILLGVNNTDRNTKVLIELINGMMINNQQGNIMTTEDHETPGLAVARDKVAKDIEKQKQKRDDWLARKGG</sequence>
<reference evidence="3 4" key="1">
    <citation type="submission" date="2020-03" db="EMBL/GenBank/DDBJ databases">
        <title>Assessment of the enzymatic potential of alkaline-tolerant lipase obtained from Bacillus luteus H11 (technogenic soil) for the bioremediation of saline soils contaminated with petroleum substances.</title>
        <authorList>
            <person name="Kalwasinska A."/>
        </authorList>
    </citation>
    <scope>NUCLEOTIDE SEQUENCE [LARGE SCALE GENOMIC DNA]</scope>
    <source>
        <strain evidence="3 4">H11</strain>
    </source>
</reference>
<comment type="caution">
    <text evidence="3">The sequence shown here is derived from an EMBL/GenBank/DDBJ whole genome shotgun (WGS) entry which is preliminary data.</text>
</comment>
<organism evidence="3 4">
    <name type="scientific">Alkalicoccus luteus</name>
    <dbReference type="NCBI Taxonomy" id="1237094"/>
    <lineage>
        <taxon>Bacteria</taxon>
        <taxon>Bacillati</taxon>
        <taxon>Bacillota</taxon>
        <taxon>Bacilli</taxon>
        <taxon>Bacillales</taxon>
        <taxon>Bacillaceae</taxon>
        <taxon>Alkalicoccus</taxon>
    </lineage>
</organism>
<dbReference type="RefSeq" id="WP_168008988.1">
    <property type="nucleotide sequence ID" value="NZ_JAATHJ010000035.1"/>
</dbReference>
<evidence type="ECO:0000313" key="3">
    <source>
        <dbReference type="EMBL" id="NJP38989.1"/>
    </source>
</evidence>
<evidence type="ECO:0000256" key="1">
    <source>
        <dbReference type="SAM" id="Coils"/>
    </source>
</evidence>
<proteinExistence type="predicted"/>
<keyword evidence="1" id="KW-0175">Coiled coil</keyword>
<protein>
    <submittedName>
        <fullName evidence="3">Uncharacterized protein</fullName>
    </submittedName>
</protein>
<feature type="coiled-coil region" evidence="1">
    <location>
        <begin position="40"/>
        <end position="67"/>
    </location>
</feature>
<name>A0A969PWX6_9BACI</name>
<dbReference type="Proteomes" id="UP000752012">
    <property type="component" value="Unassembled WGS sequence"/>
</dbReference>
<accession>A0A969PWX6</accession>
<keyword evidence="4" id="KW-1185">Reference proteome</keyword>
<dbReference type="AlphaFoldDB" id="A0A969PWX6"/>
<evidence type="ECO:0000313" key="4">
    <source>
        <dbReference type="Proteomes" id="UP000752012"/>
    </source>
</evidence>
<feature type="region of interest" description="Disordered" evidence="2">
    <location>
        <begin position="129"/>
        <end position="148"/>
    </location>
</feature>
<gene>
    <name evidence="3" type="ORF">HCN83_15580</name>
</gene>
<evidence type="ECO:0000256" key="2">
    <source>
        <dbReference type="SAM" id="MobiDB-lite"/>
    </source>
</evidence>
<dbReference type="EMBL" id="JAATHJ010000035">
    <property type="protein sequence ID" value="NJP38989.1"/>
    <property type="molecule type" value="Genomic_DNA"/>
</dbReference>